<evidence type="ECO:0008006" key="4">
    <source>
        <dbReference type="Google" id="ProtNLM"/>
    </source>
</evidence>
<dbReference type="PATRIC" id="fig|1618608.3.peg.414"/>
<keyword evidence="1" id="KW-0812">Transmembrane</keyword>
<keyword evidence="1" id="KW-0472">Membrane</keyword>
<dbReference type="AlphaFoldDB" id="A0A0G1Z072"/>
<dbReference type="EMBL" id="LCQQ01000026">
    <property type="protein sequence ID" value="KKW20657.1"/>
    <property type="molecule type" value="Genomic_DNA"/>
</dbReference>
<name>A0A0G1Z072_9BACT</name>
<comment type="caution">
    <text evidence="2">The sequence shown here is derived from an EMBL/GenBank/DDBJ whole genome shotgun (WGS) entry which is preliminary data.</text>
</comment>
<gene>
    <name evidence="2" type="ORF">UY61_C0026G0006</name>
</gene>
<accession>A0A0G1Z072</accession>
<proteinExistence type="predicted"/>
<evidence type="ECO:0000256" key="1">
    <source>
        <dbReference type="SAM" id="Phobius"/>
    </source>
</evidence>
<keyword evidence="1" id="KW-1133">Transmembrane helix</keyword>
<evidence type="ECO:0000313" key="3">
    <source>
        <dbReference type="Proteomes" id="UP000034201"/>
    </source>
</evidence>
<sequence>MKNFQFSIFNFQKNQSKFSAGFTILEMLVGSGLFAILALSAVSIMISVTKAQAKIQRVQTAIDNVRFSLELITKEIRVGTVYEYYPDCNLSGPAQSGIRFTTSTGGKRIYYFDTTNNRIMRSKTALCADAVPFTAEDVRVDRFRVLLRGISAGSSDGQPWATFNMKVTVLDPKGVSDFSMDLQTSVVQRIRDFP</sequence>
<feature type="transmembrane region" description="Helical" evidence="1">
    <location>
        <begin position="20"/>
        <end position="48"/>
    </location>
</feature>
<organism evidence="2 3">
    <name type="scientific">Candidatus Adlerbacteria bacterium GW2011_GWC1_50_9</name>
    <dbReference type="NCBI Taxonomy" id="1618608"/>
    <lineage>
        <taxon>Bacteria</taxon>
        <taxon>Candidatus Adleribacteriota</taxon>
    </lineage>
</organism>
<protein>
    <recommendedName>
        <fullName evidence="4">Prepilin-type N-terminal cleavage/methylation domain-containing protein</fullName>
    </recommendedName>
</protein>
<reference evidence="2 3" key="1">
    <citation type="journal article" date="2015" name="Nature">
        <title>rRNA introns, odd ribosomes, and small enigmatic genomes across a large radiation of phyla.</title>
        <authorList>
            <person name="Brown C.T."/>
            <person name="Hug L.A."/>
            <person name="Thomas B.C."/>
            <person name="Sharon I."/>
            <person name="Castelle C.J."/>
            <person name="Singh A."/>
            <person name="Wilkins M.J."/>
            <person name="Williams K.H."/>
            <person name="Banfield J.F."/>
        </authorList>
    </citation>
    <scope>NUCLEOTIDE SEQUENCE [LARGE SCALE GENOMIC DNA]</scope>
</reference>
<evidence type="ECO:0000313" key="2">
    <source>
        <dbReference type="EMBL" id="KKW20657.1"/>
    </source>
</evidence>
<dbReference type="Proteomes" id="UP000034201">
    <property type="component" value="Unassembled WGS sequence"/>
</dbReference>